<organism evidence="13 14">
    <name type="scientific">Tardiphaga robiniae</name>
    <dbReference type="NCBI Taxonomy" id="943830"/>
    <lineage>
        <taxon>Bacteria</taxon>
        <taxon>Pseudomonadati</taxon>
        <taxon>Pseudomonadota</taxon>
        <taxon>Alphaproteobacteria</taxon>
        <taxon>Hyphomicrobiales</taxon>
        <taxon>Nitrobacteraceae</taxon>
        <taxon>Tardiphaga</taxon>
    </lineage>
</organism>
<sequence length="335" mass="37850">MTFPLSAAIAGNVPGVVASSVYANGRRVADIPVEEAGVWAQKPGHVVWIGLFEPSLELLEKLRAQFDLHPLAIEDALKSHQHPKVEQYGEALFIVARTAQLVDQTVAFGETHIFLGKGYVVSVRHGASTSYAAVRERCEACPANLTRGEDYILYAILDFIVDNYRPVIESILSEIDELEDGVLHRMLTRAEFERLYKLRRDLLRLRRAVGPLVDVCHRLEHIDILFIDDEMKPLFRDVLDHVKRAEEDIDSLREVLAFAFEASLMSGQSQQTEITRRLAAWAAILAVPTAIAGIYGMNFEHMPELKWTYGYYVVIGGIAAICGYMYFRFRRNGWL</sequence>
<comment type="caution">
    <text evidence="13">The sequence shown here is derived from an EMBL/GenBank/DDBJ whole genome shotgun (WGS) entry which is preliminary data.</text>
</comment>
<gene>
    <name evidence="12" type="primary">corA</name>
    <name evidence="13" type="ORF">A4A58_16230</name>
</gene>
<dbReference type="Pfam" id="PF01544">
    <property type="entry name" value="CorA"/>
    <property type="match status" value="1"/>
</dbReference>
<dbReference type="InterPro" id="IPR004488">
    <property type="entry name" value="Mg/Co-transport_prot_CorA"/>
</dbReference>
<evidence type="ECO:0000256" key="5">
    <source>
        <dbReference type="ARBA" id="ARBA00022692"/>
    </source>
</evidence>
<dbReference type="SUPFAM" id="SSF144083">
    <property type="entry name" value="Magnesium transport protein CorA, transmembrane region"/>
    <property type="match status" value="1"/>
</dbReference>
<dbReference type="Gene3D" id="1.20.58.340">
    <property type="entry name" value="Magnesium transport protein CorA, transmembrane region"/>
    <property type="match status" value="2"/>
</dbReference>
<dbReference type="EMBL" id="LVYV01000054">
    <property type="protein sequence ID" value="KZD20800.1"/>
    <property type="molecule type" value="Genomic_DNA"/>
</dbReference>
<dbReference type="GO" id="GO:0050897">
    <property type="term" value="F:cobalt ion binding"/>
    <property type="evidence" value="ECO:0007669"/>
    <property type="project" value="TreeGrafter"/>
</dbReference>
<dbReference type="Proteomes" id="UP000076574">
    <property type="component" value="Unassembled WGS sequence"/>
</dbReference>
<comment type="similarity">
    <text evidence="2 12">Belongs to the CorA metal ion transporter (MIT) (TC 1.A.35) family.</text>
</comment>
<feature type="transmembrane region" description="Helical" evidence="12">
    <location>
        <begin position="278"/>
        <end position="297"/>
    </location>
</feature>
<dbReference type="GO" id="GO:0015095">
    <property type="term" value="F:magnesium ion transmembrane transporter activity"/>
    <property type="evidence" value="ECO:0007669"/>
    <property type="project" value="UniProtKB-UniRule"/>
</dbReference>
<dbReference type="NCBIfam" id="TIGR00383">
    <property type="entry name" value="corA"/>
    <property type="match status" value="1"/>
</dbReference>
<evidence type="ECO:0000256" key="10">
    <source>
        <dbReference type="ARBA" id="ARBA00034269"/>
    </source>
</evidence>
<dbReference type="InterPro" id="IPR045863">
    <property type="entry name" value="CorA_TM1_TM2"/>
</dbReference>
<dbReference type="OrthoDB" id="9803416at2"/>
<dbReference type="RefSeq" id="WP_068737553.1">
    <property type="nucleotide sequence ID" value="NZ_LVYV01000054.1"/>
</dbReference>
<evidence type="ECO:0000256" key="9">
    <source>
        <dbReference type="ARBA" id="ARBA00023136"/>
    </source>
</evidence>
<evidence type="ECO:0000313" key="13">
    <source>
        <dbReference type="EMBL" id="KZD20800.1"/>
    </source>
</evidence>
<keyword evidence="9 12" id="KW-0472">Membrane</keyword>
<dbReference type="GO" id="GO:0015087">
    <property type="term" value="F:cobalt ion transmembrane transporter activity"/>
    <property type="evidence" value="ECO:0007669"/>
    <property type="project" value="UniProtKB-UniRule"/>
</dbReference>
<dbReference type="CDD" id="cd12830">
    <property type="entry name" value="MtCorA-like"/>
    <property type="match status" value="1"/>
</dbReference>
<feature type="transmembrane region" description="Helical" evidence="12">
    <location>
        <begin position="309"/>
        <end position="327"/>
    </location>
</feature>
<evidence type="ECO:0000256" key="2">
    <source>
        <dbReference type="ARBA" id="ARBA00009765"/>
    </source>
</evidence>
<keyword evidence="3 12" id="KW-0813">Transport</keyword>
<dbReference type="GO" id="GO:0005886">
    <property type="term" value="C:plasma membrane"/>
    <property type="evidence" value="ECO:0007669"/>
    <property type="project" value="UniProtKB-SubCell"/>
</dbReference>
<name>A0A163XEA7_9BRAD</name>
<keyword evidence="7 12" id="KW-1133">Transmembrane helix</keyword>
<dbReference type="GO" id="GO:0000287">
    <property type="term" value="F:magnesium ion binding"/>
    <property type="evidence" value="ECO:0007669"/>
    <property type="project" value="TreeGrafter"/>
</dbReference>
<evidence type="ECO:0000256" key="3">
    <source>
        <dbReference type="ARBA" id="ARBA00022448"/>
    </source>
</evidence>
<evidence type="ECO:0000256" key="4">
    <source>
        <dbReference type="ARBA" id="ARBA00022475"/>
    </source>
</evidence>
<evidence type="ECO:0000256" key="12">
    <source>
        <dbReference type="RuleBase" id="RU362010"/>
    </source>
</evidence>
<reference evidence="13 14" key="1">
    <citation type="submission" date="2016-03" db="EMBL/GenBank/DDBJ databases">
        <title>Microsymbionts genomes from the relict species Vavilovia formosa (Stev.) Fed.</title>
        <authorList>
            <person name="Kopat V."/>
            <person name="Chirak E."/>
            <person name="Kimeklis A."/>
            <person name="Andronov E."/>
        </authorList>
    </citation>
    <scope>NUCLEOTIDE SEQUENCE [LARGE SCALE GENOMIC DNA]</scope>
    <source>
        <strain evidence="13 14">Vaf07</strain>
    </source>
</reference>
<evidence type="ECO:0000256" key="1">
    <source>
        <dbReference type="ARBA" id="ARBA00004651"/>
    </source>
</evidence>
<keyword evidence="6 12" id="KW-0460">Magnesium</keyword>
<accession>A0A163XEA7</accession>
<evidence type="ECO:0000256" key="11">
    <source>
        <dbReference type="ARBA" id="ARBA00045497"/>
    </source>
</evidence>
<evidence type="ECO:0000256" key="6">
    <source>
        <dbReference type="ARBA" id="ARBA00022842"/>
    </source>
</evidence>
<keyword evidence="8 12" id="KW-0406">Ion transport</keyword>
<evidence type="ECO:0000256" key="8">
    <source>
        <dbReference type="ARBA" id="ARBA00023065"/>
    </source>
</evidence>
<protein>
    <recommendedName>
        <fullName evidence="12">Magnesium transport protein CorA</fullName>
    </recommendedName>
</protein>
<dbReference type="PANTHER" id="PTHR46494">
    <property type="entry name" value="CORA FAMILY METAL ION TRANSPORTER (EUROFUNG)"/>
    <property type="match status" value="1"/>
</dbReference>
<dbReference type="SUPFAM" id="SSF143865">
    <property type="entry name" value="CorA soluble domain-like"/>
    <property type="match status" value="1"/>
</dbReference>
<dbReference type="Gene3D" id="3.30.460.20">
    <property type="entry name" value="CorA soluble domain-like"/>
    <property type="match status" value="1"/>
</dbReference>
<evidence type="ECO:0000313" key="14">
    <source>
        <dbReference type="Proteomes" id="UP000076574"/>
    </source>
</evidence>
<dbReference type="AlphaFoldDB" id="A0A163XEA7"/>
<comment type="catalytic activity">
    <reaction evidence="10">
        <text>Mg(2+)(in) = Mg(2+)(out)</text>
        <dbReference type="Rhea" id="RHEA:29827"/>
        <dbReference type="ChEBI" id="CHEBI:18420"/>
    </reaction>
</comment>
<comment type="function">
    <text evidence="11">Mediates influx of magnesium ions. Alternates between open and closed states. Activated by low cytoplasmic Mg(2+) levels. Inactive when cytoplasmic Mg(2+) levels are high.</text>
</comment>
<dbReference type="InterPro" id="IPR002523">
    <property type="entry name" value="MgTranspt_CorA/ZnTranspt_ZntB"/>
</dbReference>
<keyword evidence="4 12" id="KW-1003">Cell membrane</keyword>
<evidence type="ECO:0000256" key="7">
    <source>
        <dbReference type="ARBA" id="ARBA00022989"/>
    </source>
</evidence>
<proteinExistence type="inferred from homology"/>
<keyword evidence="14" id="KW-1185">Reference proteome</keyword>
<dbReference type="InterPro" id="IPR045861">
    <property type="entry name" value="CorA_cytoplasmic_dom"/>
</dbReference>
<dbReference type="FunFam" id="1.20.58.340:FF:000004">
    <property type="entry name" value="Magnesium transport protein CorA"/>
    <property type="match status" value="1"/>
</dbReference>
<comment type="subcellular location">
    <subcellularLocation>
        <location evidence="1">Cell membrane</location>
        <topology evidence="1">Multi-pass membrane protein</topology>
    </subcellularLocation>
    <subcellularLocation>
        <location evidence="12">Membrane</location>
        <topology evidence="12">Multi-pass membrane protein</topology>
    </subcellularLocation>
</comment>
<dbReference type="PANTHER" id="PTHR46494:SF1">
    <property type="entry name" value="CORA FAMILY METAL ION TRANSPORTER (EUROFUNG)"/>
    <property type="match status" value="1"/>
</dbReference>
<keyword evidence="5 12" id="KW-0812">Transmembrane</keyword>